<feature type="transmembrane region" description="Helical" evidence="1">
    <location>
        <begin position="9"/>
        <end position="27"/>
    </location>
</feature>
<sequence>MRRHRFDPGALAAGVYFLAMGGIFLATGLTEENVVEPGILAPTAVIGIGVVGLVRVLSRSRRRDS</sequence>
<keyword evidence="1" id="KW-0812">Transmembrane</keyword>
<gene>
    <name evidence="2" type="ORF">DPM19_10120</name>
</gene>
<evidence type="ECO:0000256" key="1">
    <source>
        <dbReference type="SAM" id="Phobius"/>
    </source>
</evidence>
<feature type="transmembrane region" description="Helical" evidence="1">
    <location>
        <begin position="39"/>
        <end position="57"/>
    </location>
</feature>
<organism evidence="2 3">
    <name type="scientific">Actinomadura craniellae</name>
    <dbReference type="NCBI Taxonomy" id="2231787"/>
    <lineage>
        <taxon>Bacteria</taxon>
        <taxon>Bacillati</taxon>
        <taxon>Actinomycetota</taxon>
        <taxon>Actinomycetes</taxon>
        <taxon>Streptosporangiales</taxon>
        <taxon>Thermomonosporaceae</taxon>
        <taxon>Actinomadura</taxon>
    </lineage>
</organism>
<dbReference type="RefSeq" id="WP_111865386.1">
    <property type="nucleotide sequence ID" value="NZ_QLYX01000004.1"/>
</dbReference>
<protein>
    <recommendedName>
        <fullName evidence="4">DUF3188 domain-containing protein</fullName>
    </recommendedName>
</protein>
<dbReference type="EMBL" id="QLYX01000004">
    <property type="protein sequence ID" value="RAY15080.1"/>
    <property type="molecule type" value="Genomic_DNA"/>
</dbReference>
<dbReference type="Proteomes" id="UP000251891">
    <property type="component" value="Unassembled WGS sequence"/>
</dbReference>
<comment type="caution">
    <text evidence="2">The sequence shown here is derived from an EMBL/GenBank/DDBJ whole genome shotgun (WGS) entry which is preliminary data.</text>
</comment>
<proteinExistence type="predicted"/>
<accession>A0A365H7I5</accession>
<reference evidence="2 3" key="1">
    <citation type="submission" date="2018-06" db="EMBL/GenBank/DDBJ databases">
        <title>Actinomadura craniellae sp. nov. isolated from marine sponge Craniella sp.</title>
        <authorList>
            <person name="Li L."/>
            <person name="Xu Q.H."/>
            <person name="Lin H.W."/>
            <person name="Lu Y.H."/>
        </authorList>
    </citation>
    <scope>NUCLEOTIDE SEQUENCE [LARGE SCALE GENOMIC DNA]</scope>
    <source>
        <strain evidence="2 3">LHW63021</strain>
    </source>
</reference>
<keyword evidence="1" id="KW-0472">Membrane</keyword>
<keyword evidence="3" id="KW-1185">Reference proteome</keyword>
<dbReference type="AlphaFoldDB" id="A0A365H7I5"/>
<name>A0A365H7I5_9ACTN</name>
<evidence type="ECO:0008006" key="4">
    <source>
        <dbReference type="Google" id="ProtNLM"/>
    </source>
</evidence>
<keyword evidence="1" id="KW-1133">Transmembrane helix</keyword>
<evidence type="ECO:0000313" key="2">
    <source>
        <dbReference type="EMBL" id="RAY15080.1"/>
    </source>
</evidence>
<evidence type="ECO:0000313" key="3">
    <source>
        <dbReference type="Proteomes" id="UP000251891"/>
    </source>
</evidence>